<dbReference type="STRING" id="211114.SAMN04489726_1595"/>
<dbReference type="Proteomes" id="UP000183376">
    <property type="component" value="Chromosome I"/>
</dbReference>
<dbReference type="AlphaFoldDB" id="A0A1G9T6W5"/>
<reference evidence="1 2" key="1">
    <citation type="submission" date="2016-10" db="EMBL/GenBank/DDBJ databases">
        <authorList>
            <person name="de Groot N.N."/>
        </authorList>
    </citation>
    <scope>NUCLEOTIDE SEQUENCE [LARGE SCALE GENOMIC DNA]</scope>
    <source>
        <strain evidence="1 2">DSM 44149</strain>
    </source>
</reference>
<evidence type="ECO:0000313" key="1">
    <source>
        <dbReference type="EMBL" id="SDM43372.1"/>
    </source>
</evidence>
<gene>
    <name evidence="1" type="ORF">SAMN04489726_1595</name>
</gene>
<keyword evidence="2" id="KW-1185">Reference proteome</keyword>
<evidence type="ECO:0000313" key="2">
    <source>
        <dbReference type="Proteomes" id="UP000183376"/>
    </source>
</evidence>
<dbReference type="eggNOG" id="ENOG5031YW0">
    <property type="taxonomic scope" value="Bacteria"/>
</dbReference>
<name>A0A1G9T6W5_ALLAB</name>
<accession>A0A1G9T6W5</accession>
<organism evidence="1 2">
    <name type="scientific">Allokutzneria albata</name>
    <name type="common">Kibdelosporangium albatum</name>
    <dbReference type="NCBI Taxonomy" id="211114"/>
    <lineage>
        <taxon>Bacteria</taxon>
        <taxon>Bacillati</taxon>
        <taxon>Actinomycetota</taxon>
        <taxon>Actinomycetes</taxon>
        <taxon>Pseudonocardiales</taxon>
        <taxon>Pseudonocardiaceae</taxon>
        <taxon>Allokutzneria</taxon>
    </lineage>
</organism>
<sequence>MPEWLVTQQISPDRVRHALRSVRAAAYSVEVTPAGTTLALVMSASPAGRRNAAEKIVGLLEVAGLRLVADDPVGELTDERRGFLVSGAGPA</sequence>
<protein>
    <submittedName>
        <fullName evidence="1">Uncharacterized protein</fullName>
    </submittedName>
</protein>
<dbReference type="EMBL" id="LT629701">
    <property type="protein sequence ID" value="SDM43372.1"/>
    <property type="molecule type" value="Genomic_DNA"/>
</dbReference>
<proteinExistence type="predicted"/>